<dbReference type="EMBL" id="BLLH01000015">
    <property type="protein sequence ID" value="GFH41410.1"/>
    <property type="molecule type" value="Genomic_DNA"/>
</dbReference>
<evidence type="ECO:0000256" key="1">
    <source>
        <dbReference type="ARBA" id="ARBA00023236"/>
    </source>
</evidence>
<proteinExistence type="predicted"/>
<dbReference type="GO" id="GO:0008170">
    <property type="term" value="F:N-methyltransferase activity"/>
    <property type="evidence" value="ECO:0007669"/>
    <property type="project" value="UniProtKB-ARBA"/>
</dbReference>
<dbReference type="Pfam" id="PF04851">
    <property type="entry name" value="ResIII"/>
    <property type="match status" value="1"/>
</dbReference>
<dbReference type="SUPFAM" id="SSF53335">
    <property type="entry name" value="S-adenosyl-L-methionine-dependent methyltransferases"/>
    <property type="match status" value="1"/>
</dbReference>
<dbReference type="GO" id="GO:0008757">
    <property type="term" value="F:S-adenosylmethionine-dependent methyltransferase activity"/>
    <property type="evidence" value="ECO:0007669"/>
    <property type="project" value="UniProtKB-ARBA"/>
</dbReference>
<dbReference type="InterPro" id="IPR052933">
    <property type="entry name" value="DNA_Protect_Modify"/>
</dbReference>
<reference evidence="3 4" key="1">
    <citation type="submission" date="2020-02" db="EMBL/GenBank/DDBJ databases">
        <title>Draft genome sequence of Lactococcus sp. Hs20B0-1.</title>
        <authorList>
            <person name="Noda S."/>
            <person name="Yuki M."/>
            <person name="Ohkuma M."/>
        </authorList>
    </citation>
    <scope>NUCLEOTIDE SEQUENCE [LARGE SCALE GENOMIC DNA]</scope>
    <source>
        <strain evidence="3 4">Hs20B0-1</strain>
    </source>
</reference>
<dbReference type="RefSeq" id="WP_172357882.1">
    <property type="nucleotide sequence ID" value="NZ_BLLH01000015.1"/>
</dbReference>
<dbReference type="GO" id="GO:0005524">
    <property type="term" value="F:ATP binding"/>
    <property type="evidence" value="ECO:0007669"/>
    <property type="project" value="InterPro"/>
</dbReference>
<dbReference type="InterPro" id="IPR029063">
    <property type="entry name" value="SAM-dependent_MTases_sf"/>
</dbReference>
<accession>A0A6A0B7U5</accession>
<dbReference type="CDD" id="cd02440">
    <property type="entry name" value="AdoMet_MTases"/>
    <property type="match status" value="1"/>
</dbReference>
<dbReference type="Gene3D" id="3.40.50.300">
    <property type="entry name" value="P-loop containing nucleotide triphosphate hydrolases"/>
    <property type="match status" value="2"/>
</dbReference>
<dbReference type="PROSITE" id="PS00092">
    <property type="entry name" value="N6_MTASE"/>
    <property type="match status" value="1"/>
</dbReference>
<dbReference type="InterPro" id="IPR006935">
    <property type="entry name" value="Helicase/UvrB_N"/>
</dbReference>
<dbReference type="Pfam" id="PF05175">
    <property type="entry name" value="MTS"/>
    <property type="match status" value="1"/>
</dbReference>
<dbReference type="GO" id="GO:0032259">
    <property type="term" value="P:methylation"/>
    <property type="evidence" value="ECO:0007669"/>
    <property type="project" value="InterPro"/>
</dbReference>
<dbReference type="InterPro" id="IPR001650">
    <property type="entry name" value="Helicase_C-like"/>
</dbReference>
<keyword evidence="1" id="KW-0227">DNA damage</keyword>
<dbReference type="InterPro" id="IPR007848">
    <property type="entry name" value="Small_mtfrase_dom"/>
</dbReference>
<dbReference type="SMART" id="SM00487">
    <property type="entry name" value="DEXDc"/>
    <property type="match status" value="1"/>
</dbReference>
<dbReference type="SUPFAM" id="SSF52540">
    <property type="entry name" value="P-loop containing nucleoside triphosphate hydrolases"/>
    <property type="match status" value="2"/>
</dbReference>
<dbReference type="Gene3D" id="3.40.50.150">
    <property type="entry name" value="Vaccinia Virus protein VP39"/>
    <property type="match status" value="1"/>
</dbReference>
<dbReference type="GO" id="GO:0003677">
    <property type="term" value="F:DNA binding"/>
    <property type="evidence" value="ECO:0007669"/>
    <property type="project" value="InterPro"/>
</dbReference>
<evidence type="ECO:0000313" key="3">
    <source>
        <dbReference type="EMBL" id="GFH41410.1"/>
    </source>
</evidence>
<protein>
    <recommendedName>
        <fullName evidence="2">Helicase C-terminal domain-containing protein</fullName>
    </recommendedName>
</protein>
<dbReference type="InterPro" id="IPR014001">
    <property type="entry name" value="Helicase_ATP-bd"/>
</dbReference>
<organism evidence="3 4">
    <name type="scientific">Pseudolactococcus insecticola</name>
    <dbReference type="NCBI Taxonomy" id="2709158"/>
    <lineage>
        <taxon>Bacteria</taxon>
        <taxon>Bacillati</taxon>
        <taxon>Bacillota</taxon>
        <taxon>Bacilli</taxon>
        <taxon>Lactobacillales</taxon>
        <taxon>Streptococcaceae</taxon>
        <taxon>Pseudolactococcus</taxon>
    </lineage>
</organism>
<dbReference type="InterPro" id="IPR027417">
    <property type="entry name" value="P-loop_NTPase"/>
</dbReference>
<evidence type="ECO:0000313" key="4">
    <source>
        <dbReference type="Proteomes" id="UP000475928"/>
    </source>
</evidence>
<name>A0A6A0B7U5_9LACT</name>
<dbReference type="PANTHER" id="PTHR41313">
    <property type="entry name" value="ADENINE-SPECIFIC METHYLTRANSFERASE"/>
    <property type="match status" value="1"/>
</dbReference>
<dbReference type="PANTHER" id="PTHR41313:SF1">
    <property type="entry name" value="DNA METHYLASE ADENINE-SPECIFIC DOMAIN-CONTAINING PROTEIN"/>
    <property type="match status" value="1"/>
</dbReference>
<keyword evidence="1" id="KW-0742">SOS response</keyword>
<comment type="caution">
    <text evidence="3">The sequence shown here is derived from an EMBL/GenBank/DDBJ whole genome shotgun (WGS) entry which is preliminary data.</text>
</comment>
<dbReference type="GO" id="GO:0016787">
    <property type="term" value="F:hydrolase activity"/>
    <property type="evidence" value="ECO:0007669"/>
    <property type="project" value="InterPro"/>
</dbReference>
<dbReference type="PRINTS" id="PR00507">
    <property type="entry name" value="N12N6MTFRASE"/>
</dbReference>
<keyword evidence="4" id="KW-1185">Reference proteome</keyword>
<dbReference type="Proteomes" id="UP000475928">
    <property type="component" value="Unassembled WGS sequence"/>
</dbReference>
<dbReference type="InterPro" id="IPR002052">
    <property type="entry name" value="DNA_methylase_N6_adenine_CS"/>
</dbReference>
<gene>
    <name evidence="3" type="ORF">Hs20B_18080</name>
</gene>
<feature type="domain" description="Helicase C-terminal" evidence="2">
    <location>
        <begin position="1175"/>
        <end position="1343"/>
    </location>
</feature>
<dbReference type="PROSITE" id="PS51194">
    <property type="entry name" value="HELICASE_CTER"/>
    <property type="match status" value="1"/>
</dbReference>
<dbReference type="GO" id="GO:0009432">
    <property type="term" value="P:SOS response"/>
    <property type="evidence" value="ECO:0007669"/>
    <property type="project" value="UniProtKB-KW"/>
</dbReference>
<evidence type="ECO:0000259" key="2">
    <source>
        <dbReference type="PROSITE" id="PS51194"/>
    </source>
</evidence>
<sequence>MSNTQTITTTENENQLNQNQKGIEIKMASYQKISNPLITFLSAVFDEQIPDNFENYKGIHQYQKYINLQETHDFIHEKLGQENGDKFILMLNDGNTYEYFTHPYLSKDLWHLVDKLYGKENDYYRKTLKVLEPSAGTGNLLRAANVKRVTNDDTATVNQKYNLESYAYELNPVNAFILKQTLPDVKFLGNDFLENNLEDDQFDLVVANPPFSKEKIYSEELGKDSLHNQIIFQSLRKLKVGGYMVMIINENFISTMKKLKSKKGSNTLFENHILNSISVIKTDSIPMEFFPDILTQTYFVILQKHDEILPKVKLLEKLTNEKLEALSNNNKNYNNYLQYYYTKKKDVSTPYGKTITLRYFQDNNTISHYTPDPYYYIRNFDYELELPTSLPNTEISYIHNKNNEVTDVKATVNEEENKFTVQLDKGFDLYKSILLEDRTNITQVDTLKNDLKDYILKTLGQYQNLSATMREIADSHIFGDAYKELSEFDSNNQFVNENILNNSLKEENYPLEFISNNVYLLYIHFSSQLSDMDKILNAITATAKKPAEEIVDFLVNNNIIIKTQDGYKDIIKDEILKHTLQKFYYKKELSVEENNLLEKFESAGGIIENKISDQSLIINSEIFNNINVFYIFKSFLSQKYNVIYTDSPLDFKDKFNKTIKTLGYGSAVNELQEIADTNKIAEVFNKIAKNKSLKVNTKDPEFNTIQTKINNDIAAKLQEQYQEYLKEIDGKYEQNDMEFKKIKPFESMINILVKNTLSQYENIFNKTLIKEIDIDKIPFQNKDITLRQHQKSAIATILKQPATLLAHAVGAGKTYEMIFSFEAMQALNQAKRGLFIMPKSLQKPFQAEYKKSFPLTKIIALESKDLNTKNIQKTYLKIIQNNYSAVIVTYEGYENMSNEFIDLTIEEVTRKLISTEGKYAKKALQKQLHDLTEKKAKLATSNDNHRVNLDFDDLNFDVLYLDESHYYKNRVPADSPSDIKGATGSNVNKAEKNHLLTQLMLNKGNKVIWATGTYVSNSINELYVIQETLAPNTLQGLSYKQWLDKFAVVENVTEFAPSGTGFVDVRKITKFKNLTYLLNQLNTFIDFAGAKSLDLNLPKPHYHVVDISANQLQLDLMKEIAERAEDIKQNRVEPYEDNYLKLTSDGKKVGLSLKLYDQDAYKASDTQKPAEVAKNVARIYHETAQERLTQAIFLDLGTSNNSDKFNVYDYIKNMLIELGVDESDIVFANDRDKLKGKAYDNFYESLNTGEKRIIFASTSKGGVGANYQKRLKAIHHVDILWKPSDLIQREGRIIRQGNQNIDVDIFVYLTKDTFDTNLWQKVSGKQTILSQIYEGVPAIDSGEDFTGNESLNYEEILQATISDPSIKRIFELKKEIYNMELLRETSKAQNRKRNLRIKNLTSKIRVKKDTLTKNLTLLKGFQSSSKGIKFVSDQQQERAQELYNTIQKTYTKAKFINTVFADMFKHSYNSDSLKPKLYDEVFVLNGVTFSYNGEILINSELLSYNTYNFKATVNDQIVGSWTFDEYNYKQSSAQLHNLVNQELLMSKITTNIDETKSLYSEYKTLINAHNEEFDETIYQNKIKELSLLTAEKETAA</sequence>